<reference evidence="5" key="1">
    <citation type="submission" date="2017-02" db="EMBL/GenBank/DDBJ databases">
        <title>Tessaracoccus aquaemaris sp. nov., isolated from the intestine of a Korean rockfish, Sebastes schlegelii, in a marine aquaculture pond.</title>
        <authorList>
            <person name="Tak E.J."/>
            <person name="Bae J.-W."/>
        </authorList>
    </citation>
    <scope>NUCLEOTIDE SEQUENCE [LARGE SCALE GENOMIC DNA]</scope>
    <source>
        <strain evidence="5">NSG39</strain>
    </source>
</reference>
<accession>A0A1Q2CLE7</accession>
<dbReference type="InterPro" id="IPR025540">
    <property type="entry name" value="FlK"/>
</dbReference>
<feature type="active site" evidence="1">
    <location>
        <position position="42"/>
    </location>
</feature>
<dbReference type="PANTHER" id="PTHR36934">
    <property type="entry name" value="BLR0278 PROTEIN"/>
    <property type="match status" value="1"/>
</dbReference>
<gene>
    <name evidence="4" type="ORF">BW730_04770</name>
</gene>
<dbReference type="Pfam" id="PF22636">
    <property type="entry name" value="FlK"/>
    <property type="match status" value="1"/>
</dbReference>
<name>A0A1Q2CLE7_9ACTN</name>
<dbReference type="OrthoDB" id="6902891at2"/>
<evidence type="ECO:0000256" key="1">
    <source>
        <dbReference type="PIRSR" id="PIRSR014972-1"/>
    </source>
</evidence>
<feature type="active site" evidence="1">
    <location>
        <position position="76"/>
    </location>
</feature>
<dbReference type="Proteomes" id="UP000188145">
    <property type="component" value="Chromosome"/>
</dbReference>
<dbReference type="SUPFAM" id="SSF54637">
    <property type="entry name" value="Thioesterase/thiol ester dehydrase-isomerase"/>
    <property type="match status" value="1"/>
</dbReference>
<feature type="active site" evidence="1">
    <location>
        <position position="50"/>
    </location>
</feature>
<organism evidence="4 5">
    <name type="scientific">Tessaracoccus aquimaris</name>
    <dbReference type="NCBI Taxonomy" id="1332264"/>
    <lineage>
        <taxon>Bacteria</taxon>
        <taxon>Bacillati</taxon>
        <taxon>Actinomycetota</taxon>
        <taxon>Actinomycetes</taxon>
        <taxon>Propionibacteriales</taxon>
        <taxon>Propionibacteriaceae</taxon>
        <taxon>Tessaracoccus</taxon>
    </lineage>
</organism>
<dbReference type="PANTHER" id="PTHR36934:SF1">
    <property type="entry name" value="THIOESTERASE DOMAIN-CONTAINING PROTEIN"/>
    <property type="match status" value="1"/>
</dbReference>
<feature type="binding site" evidence="2">
    <location>
        <position position="69"/>
    </location>
    <ligand>
        <name>substrate</name>
    </ligand>
</feature>
<dbReference type="EMBL" id="CP019606">
    <property type="protein sequence ID" value="AQP46936.1"/>
    <property type="molecule type" value="Genomic_DNA"/>
</dbReference>
<dbReference type="PIRSF" id="PIRSF014972">
    <property type="entry name" value="FlK"/>
    <property type="match status" value="1"/>
</dbReference>
<protein>
    <recommendedName>
        <fullName evidence="3">Fluoroacetyl-CoA-specific thioesterase-like domain-containing protein</fullName>
    </recommendedName>
</protein>
<dbReference type="STRING" id="1332264.BW730_04770"/>
<evidence type="ECO:0000256" key="2">
    <source>
        <dbReference type="PIRSR" id="PIRSR014972-2"/>
    </source>
</evidence>
<evidence type="ECO:0000313" key="4">
    <source>
        <dbReference type="EMBL" id="AQP46936.1"/>
    </source>
</evidence>
<dbReference type="RefSeq" id="WP_077685252.1">
    <property type="nucleotide sequence ID" value="NZ_CP019606.1"/>
</dbReference>
<feature type="binding site" evidence="2">
    <location>
        <position position="120"/>
    </location>
    <ligand>
        <name>substrate</name>
    </ligand>
</feature>
<proteinExistence type="predicted"/>
<dbReference type="InterPro" id="IPR029069">
    <property type="entry name" value="HotDog_dom_sf"/>
</dbReference>
<dbReference type="Gene3D" id="3.10.129.10">
    <property type="entry name" value="Hotdog Thioesterase"/>
    <property type="match status" value="1"/>
</dbReference>
<dbReference type="AlphaFoldDB" id="A0A1Q2CLE7"/>
<evidence type="ECO:0000259" key="3">
    <source>
        <dbReference type="Pfam" id="PF22636"/>
    </source>
</evidence>
<dbReference type="KEGG" id="tes:BW730_04770"/>
<dbReference type="InterPro" id="IPR054485">
    <property type="entry name" value="FlK-like_dom"/>
</dbReference>
<sequence>MKSSLVPGLTAQVSVTVDDSLTVPAVSDAYPGFADMPRVFATGYMVAFAECAAMAVIAEHLDEGESSVGIDVNISHTAATAVGMTVTAHAELLEVDGKVLSFRVSLEDEAGPIGQGSHKRAVILRDRFDAGVAKRRDSAR</sequence>
<feature type="domain" description="Fluoroacetyl-CoA-specific thioesterase-like" evidence="3">
    <location>
        <begin position="34"/>
        <end position="124"/>
    </location>
</feature>
<evidence type="ECO:0000313" key="5">
    <source>
        <dbReference type="Proteomes" id="UP000188145"/>
    </source>
</evidence>
<keyword evidence="5" id="KW-1185">Reference proteome</keyword>